<geneLocation type="mitochondrion" evidence="1"/>
<dbReference type="Proteomes" id="UP000016926">
    <property type="component" value="Mitochondrion"/>
</dbReference>
<dbReference type="EMBL" id="MT362617">
    <property type="protein sequence ID" value="QNL17848.1"/>
    <property type="molecule type" value="Genomic_DNA"/>
</dbReference>
<accession>A0A7G8ZGF3</accession>
<dbReference type="AlphaFoldDB" id="A0A7G8ZGF3"/>
<reference evidence="1 2" key="1">
    <citation type="journal article" date="2020" name="FEMS Yeast Res.">
        <title>The complete mitochondrial genome of the lipid-producing yeast Rhodotorula toruloides.</title>
        <authorList>
            <person name="Zhou R."/>
            <person name="Zhu Z."/>
            <person name="Zhang S."/>
            <person name="Zhao Z.K."/>
        </authorList>
    </citation>
    <scope>NUCLEOTIDE SEQUENCE [LARGE SCALE GENOMIC DNA]</scope>
    <source>
        <strain evidence="1 2">NP11</strain>
    </source>
</reference>
<proteinExistence type="predicted"/>
<sequence>MTSLLTMTLADVNLCSITRRIPHRGLYVVYNSYNPVVFITRHIPHHQLITICLHFAIYSVYYTRFPITCLLTMTIADVNIGSITRRIPSPLRGLCLYVVYYSYNPVVLITRHIPHHQFITVGLQFAIYSVSYTIFPIVNDKREKWPPYPLPYSITSYSIDKLATKFLSH</sequence>
<name>A0A7G8ZGF3_RHOT1</name>
<evidence type="ECO:0000313" key="2">
    <source>
        <dbReference type="Proteomes" id="UP000016926"/>
    </source>
</evidence>
<protein>
    <submittedName>
        <fullName evidence="1">Uncharacterized protein</fullName>
    </submittedName>
</protein>
<evidence type="ECO:0000313" key="1">
    <source>
        <dbReference type="EMBL" id="QNL17838.1"/>
    </source>
</evidence>
<gene>
    <name evidence="1" type="primary">orf169</name>
</gene>
<organism evidence="1 2">
    <name type="scientific">Rhodotorula toruloides (strain NP11)</name>
    <name type="common">Yeast</name>
    <name type="synonym">Rhodosporidium toruloides</name>
    <dbReference type="NCBI Taxonomy" id="1130832"/>
    <lineage>
        <taxon>Eukaryota</taxon>
        <taxon>Fungi</taxon>
        <taxon>Dikarya</taxon>
        <taxon>Basidiomycota</taxon>
        <taxon>Pucciniomycotina</taxon>
        <taxon>Microbotryomycetes</taxon>
        <taxon>Sporidiobolales</taxon>
        <taxon>Sporidiobolaceae</taxon>
        <taxon>Rhodotorula</taxon>
    </lineage>
</organism>
<keyword evidence="2" id="KW-1185">Reference proteome</keyword>
<keyword evidence="1" id="KW-0496">Mitochondrion</keyword>
<dbReference type="EMBL" id="MT362617">
    <property type="protein sequence ID" value="QNL17838.1"/>
    <property type="molecule type" value="Genomic_DNA"/>
</dbReference>